<dbReference type="PANTHER" id="PTHR44520">
    <property type="entry name" value="RESPONSE REGULATOR RCP1-RELATED"/>
    <property type="match status" value="1"/>
</dbReference>
<dbReference type="PROSITE" id="PS50110">
    <property type="entry name" value="RESPONSE_REGULATORY"/>
    <property type="match status" value="1"/>
</dbReference>
<accession>A0A3B1DBF9</accession>
<dbReference type="PANTHER" id="PTHR44520:SF2">
    <property type="entry name" value="RESPONSE REGULATOR RCP1"/>
    <property type="match status" value="1"/>
</dbReference>
<dbReference type="EMBL" id="UOGE01000114">
    <property type="protein sequence ID" value="VAX26007.1"/>
    <property type="molecule type" value="Genomic_DNA"/>
</dbReference>
<feature type="domain" description="Response regulatory" evidence="1">
    <location>
        <begin position="6"/>
        <end position="127"/>
    </location>
</feature>
<dbReference type="Pfam" id="PF00072">
    <property type="entry name" value="Response_reg"/>
    <property type="match status" value="1"/>
</dbReference>
<dbReference type="AlphaFoldDB" id="A0A3B1DBF9"/>
<sequence length="136" mass="15320">MEKNVLILLVEDDVVDVKTVQRAFKENKMKNPLAIVGNGEEALEYLRSANNPRPGLILLDLNMPVMNGIEFLKVAKADDGLRSIPVIVLTTSQDESDRVYSYNLSVAGYITKPVEFEKFVEAVKIIDLYWNLCEMA</sequence>
<reference evidence="2" key="1">
    <citation type="submission" date="2018-06" db="EMBL/GenBank/DDBJ databases">
        <authorList>
            <person name="Zhirakovskaya E."/>
        </authorList>
    </citation>
    <scope>NUCLEOTIDE SEQUENCE</scope>
</reference>
<organism evidence="2">
    <name type="scientific">hydrothermal vent metagenome</name>
    <dbReference type="NCBI Taxonomy" id="652676"/>
    <lineage>
        <taxon>unclassified sequences</taxon>
        <taxon>metagenomes</taxon>
        <taxon>ecological metagenomes</taxon>
    </lineage>
</organism>
<gene>
    <name evidence="2" type="ORF">MNBD_NITROSPINAE02-1663</name>
</gene>
<name>A0A3B1DBF9_9ZZZZ</name>
<dbReference type="SMART" id="SM00448">
    <property type="entry name" value="REC"/>
    <property type="match status" value="1"/>
</dbReference>
<dbReference type="InterPro" id="IPR052893">
    <property type="entry name" value="TCS_response_regulator"/>
</dbReference>
<dbReference type="InterPro" id="IPR001789">
    <property type="entry name" value="Sig_transdc_resp-reg_receiver"/>
</dbReference>
<evidence type="ECO:0000259" key="1">
    <source>
        <dbReference type="PROSITE" id="PS50110"/>
    </source>
</evidence>
<proteinExistence type="predicted"/>
<dbReference type="InterPro" id="IPR011006">
    <property type="entry name" value="CheY-like_superfamily"/>
</dbReference>
<protein>
    <recommendedName>
        <fullName evidence="1">Response regulatory domain-containing protein</fullName>
    </recommendedName>
</protein>
<dbReference type="GO" id="GO:0000160">
    <property type="term" value="P:phosphorelay signal transduction system"/>
    <property type="evidence" value="ECO:0007669"/>
    <property type="project" value="InterPro"/>
</dbReference>
<dbReference type="SUPFAM" id="SSF52172">
    <property type="entry name" value="CheY-like"/>
    <property type="match status" value="1"/>
</dbReference>
<dbReference type="Gene3D" id="3.40.50.2300">
    <property type="match status" value="1"/>
</dbReference>
<evidence type="ECO:0000313" key="2">
    <source>
        <dbReference type="EMBL" id="VAX26007.1"/>
    </source>
</evidence>
<dbReference type="CDD" id="cd17557">
    <property type="entry name" value="REC_Rcp-like"/>
    <property type="match status" value="1"/>
</dbReference>